<reference evidence="2" key="1">
    <citation type="submission" date="2020-05" db="EMBL/GenBank/DDBJ databases">
        <authorList>
            <person name="Chiriac C."/>
            <person name="Salcher M."/>
            <person name="Ghai R."/>
            <person name="Kavagutti S V."/>
        </authorList>
    </citation>
    <scope>NUCLEOTIDE SEQUENCE</scope>
</reference>
<proteinExistence type="predicted"/>
<keyword evidence="1" id="KW-0812">Transmembrane</keyword>
<evidence type="ECO:0000256" key="1">
    <source>
        <dbReference type="SAM" id="Phobius"/>
    </source>
</evidence>
<dbReference type="EMBL" id="CAFBQZ010000045">
    <property type="protein sequence ID" value="CAB5073074.1"/>
    <property type="molecule type" value="Genomic_DNA"/>
</dbReference>
<name>A0A6J7V2I7_9ZZZZ</name>
<keyword evidence="1" id="KW-1133">Transmembrane helix</keyword>
<organism evidence="2">
    <name type="scientific">freshwater metagenome</name>
    <dbReference type="NCBI Taxonomy" id="449393"/>
    <lineage>
        <taxon>unclassified sequences</taxon>
        <taxon>metagenomes</taxon>
        <taxon>ecological metagenomes</taxon>
    </lineage>
</organism>
<gene>
    <name evidence="2" type="ORF">UFOPK4372_00689</name>
</gene>
<accession>A0A6J7V2I7</accession>
<keyword evidence="1" id="KW-0472">Membrane</keyword>
<dbReference type="AlphaFoldDB" id="A0A6J7V2I7"/>
<feature type="transmembrane region" description="Helical" evidence="1">
    <location>
        <begin position="20"/>
        <end position="39"/>
    </location>
</feature>
<sequence length="86" mass="9726">MMGFFPRGYSEGMSNAFAALIWWVVPLTAVIGALGYVIWVTKIQAKFENETTRSMGQFQRFQSTFRDRAELDAKAAIEKEKTEPSA</sequence>
<protein>
    <submittedName>
        <fullName evidence="2">Unannotated protein</fullName>
    </submittedName>
</protein>
<evidence type="ECO:0000313" key="2">
    <source>
        <dbReference type="EMBL" id="CAB5073074.1"/>
    </source>
</evidence>